<reference evidence="1" key="2">
    <citation type="submission" date="2021-10" db="EMBL/GenBank/DDBJ databases">
        <title>Phylogenomics reveals ancestral predisposition of the termite-cultivated fungus Termitomyces towards a domesticated lifestyle.</title>
        <authorList>
            <person name="Auxier B."/>
            <person name="Grum-Grzhimaylo A."/>
            <person name="Cardenas M.E."/>
            <person name="Lodge J.D."/>
            <person name="Laessoe T."/>
            <person name="Pedersen O."/>
            <person name="Smith M.E."/>
            <person name="Kuyper T.W."/>
            <person name="Franco-Molano E.A."/>
            <person name="Baroni T.J."/>
            <person name="Aanen D.K."/>
        </authorList>
    </citation>
    <scope>NUCLEOTIDE SEQUENCE</scope>
    <source>
        <strain evidence="1">D49</strain>
    </source>
</reference>
<organism evidence="1 2">
    <name type="scientific">Sphagnurus paluster</name>
    <dbReference type="NCBI Taxonomy" id="117069"/>
    <lineage>
        <taxon>Eukaryota</taxon>
        <taxon>Fungi</taxon>
        <taxon>Dikarya</taxon>
        <taxon>Basidiomycota</taxon>
        <taxon>Agaricomycotina</taxon>
        <taxon>Agaricomycetes</taxon>
        <taxon>Agaricomycetidae</taxon>
        <taxon>Agaricales</taxon>
        <taxon>Tricholomatineae</taxon>
        <taxon>Lyophyllaceae</taxon>
        <taxon>Sphagnurus</taxon>
    </lineage>
</organism>
<evidence type="ECO:0000313" key="2">
    <source>
        <dbReference type="Proteomes" id="UP000717328"/>
    </source>
</evidence>
<dbReference type="Proteomes" id="UP000717328">
    <property type="component" value="Unassembled WGS sequence"/>
</dbReference>
<dbReference type="OrthoDB" id="3008743at2759"/>
<evidence type="ECO:0000313" key="1">
    <source>
        <dbReference type="EMBL" id="KAG5653952.1"/>
    </source>
</evidence>
<sequence length="135" mass="14981">MVLCIPCSSGSAVANVRSEELSMVVRRESDVLDVDGRGSIARPTSEEYIGETANEFFQALENIAEYIPIPGVAVAVKIATKLIRACDENRATLRFAEELKNRVKTLVTILVGELQDKKAEEIHEKLKEDIHALER</sequence>
<keyword evidence="2" id="KW-1185">Reference proteome</keyword>
<dbReference type="AlphaFoldDB" id="A0A9P7GW45"/>
<accession>A0A9P7GW45</accession>
<proteinExistence type="predicted"/>
<reference evidence="1" key="1">
    <citation type="submission" date="2021-02" db="EMBL/GenBank/DDBJ databases">
        <authorList>
            <person name="Nieuwenhuis M."/>
            <person name="Van De Peppel L.J.J."/>
        </authorList>
    </citation>
    <scope>NUCLEOTIDE SEQUENCE</scope>
    <source>
        <strain evidence="1">D49</strain>
    </source>
</reference>
<comment type="caution">
    <text evidence="1">The sequence shown here is derived from an EMBL/GenBank/DDBJ whole genome shotgun (WGS) entry which is preliminary data.</text>
</comment>
<gene>
    <name evidence="1" type="ORF">H0H81_009068</name>
</gene>
<protein>
    <submittedName>
        <fullName evidence="1">Uncharacterized protein</fullName>
    </submittedName>
</protein>
<name>A0A9P7GW45_9AGAR</name>
<dbReference type="EMBL" id="JABCKI010000026">
    <property type="protein sequence ID" value="KAG5653952.1"/>
    <property type="molecule type" value="Genomic_DNA"/>
</dbReference>